<name>A0A8J2JFW0_9HEXA</name>
<dbReference type="AlphaFoldDB" id="A0A8J2JFW0"/>
<evidence type="ECO:0000313" key="1">
    <source>
        <dbReference type="EMBL" id="CAG7718886.1"/>
    </source>
</evidence>
<organism evidence="1 2">
    <name type="scientific">Allacma fusca</name>
    <dbReference type="NCBI Taxonomy" id="39272"/>
    <lineage>
        <taxon>Eukaryota</taxon>
        <taxon>Metazoa</taxon>
        <taxon>Ecdysozoa</taxon>
        <taxon>Arthropoda</taxon>
        <taxon>Hexapoda</taxon>
        <taxon>Collembola</taxon>
        <taxon>Symphypleona</taxon>
        <taxon>Sminthuridae</taxon>
        <taxon>Allacma</taxon>
    </lineage>
</organism>
<keyword evidence="2" id="KW-1185">Reference proteome</keyword>
<proteinExistence type="predicted"/>
<dbReference type="EMBL" id="CAJVCH010056860">
    <property type="protein sequence ID" value="CAG7718886.1"/>
    <property type="molecule type" value="Genomic_DNA"/>
</dbReference>
<sequence length="32" mass="3663">MGKIAAAFFGGFYAYDGWNQLNFVTEEIKNPY</sequence>
<accession>A0A8J2JFW0</accession>
<feature type="non-terminal residue" evidence="1">
    <location>
        <position position="32"/>
    </location>
</feature>
<comment type="caution">
    <text evidence="1">The sequence shown here is derived from an EMBL/GenBank/DDBJ whole genome shotgun (WGS) entry which is preliminary data.</text>
</comment>
<protein>
    <submittedName>
        <fullName evidence="1">Uncharacterized protein</fullName>
    </submittedName>
</protein>
<evidence type="ECO:0000313" key="2">
    <source>
        <dbReference type="Proteomes" id="UP000708208"/>
    </source>
</evidence>
<dbReference type="OrthoDB" id="5982228at2759"/>
<gene>
    <name evidence="1" type="ORF">AFUS01_LOCUS8247</name>
</gene>
<reference evidence="1" key="1">
    <citation type="submission" date="2021-06" db="EMBL/GenBank/DDBJ databases">
        <authorList>
            <person name="Hodson N. C."/>
            <person name="Mongue J. A."/>
            <person name="Jaron S. K."/>
        </authorList>
    </citation>
    <scope>NUCLEOTIDE SEQUENCE</scope>
</reference>
<dbReference type="Proteomes" id="UP000708208">
    <property type="component" value="Unassembled WGS sequence"/>
</dbReference>